<reference evidence="2 3" key="1">
    <citation type="submission" date="2018-03" db="EMBL/GenBank/DDBJ databases">
        <title>Genomic Encyclopedia of Type Strains, Phase III (KMG-III): the genomes of soil and plant-associated and newly described type strains.</title>
        <authorList>
            <person name="Whitman W."/>
        </authorList>
    </citation>
    <scope>NUCLEOTIDE SEQUENCE [LARGE SCALE GENOMIC DNA]</scope>
    <source>
        <strain evidence="2 3">CGMCC 1.9313</strain>
    </source>
</reference>
<dbReference type="InterPro" id="IPR004891">
    <property type="entry name" value="Mercury-R_MerC"/>
</dbReference>
<dbReference type="Proteomes" id="UP000238034">
    <property type="component" value="Unassembled WGS sequence"/>
</dbReference>
<sequence>MESETLTNKLDKIGITASTICAIHCAVVPFIVSLLPLWSLGFLAEEWMEISMIVLSLVIGSWALGVSWTKHRRTKALRIFICGFVFIAAGHWFGHGSTEHLLLPAGGLTIALAHYTNWKQNLTSLKTSEINPEL</sequence>
<keyword evidence="1" id="KW-1133">Transmembrane helix</keyword>
<keyword evidence="1" id="KW-0812">Transmembrane</keyword>
<name>A0A2T0TUY2_9SPHI</name>
<dbReference type="GO" id="GO:0016020">
    <property type="term" value="C:membrane"/>
    <property type="evidence" value="ECO:0007669"/>
    <property type="project" value="InterPro"/>
</dbReference>
<comment type="caution">
    <text evidence="2">The sequence shown here is derived from an EMBL/GenBank/DDBJ whole genome shotgun (WGS) entry which is preliminary data.</text>
</comment>
<dbReference type="AlphaFoldDB" id="A0A2T0TUY2"/>
<feature type="transmembrane region" description="Helical" evidence="1">
    <location>
        <begin position="50"/>
        <end position="69"/>
    </location>
</feature>
<feature type="transmembrane region" description="Helical" evidence="1">
    <location>
        <begin position="76"/>
        <end position="94"/>
    </location>
</feature>
<dbReference type="EMBL" id="PVTH01000011">
    <property type="protein sequence ID" value="PRY49469.1"/>
    <property type="molecule type" value="Genomic_DNA"/>
</dbReference>
<feature type="transmembrane region" description="Helical" evidence="1">
    <location>
        <begin position="12"/>
        <end position="38"/>
    </location>
</feature>
<evidence type="ECO:0000313" key="2">
    <source>
        <dbReference type="EMBL" id="PRY49469.1"/>
    </source>
</evidence>
<protein>
    <submittedName>
        <fullName evidence="2">MerC mercury resistance protein</fullName>
    </submittedName>
</protein>
<dbReference type="GO" id="GO:0015097">
    <property type="term" value="F:mercury ion transmembrane transporter activity"/>
    <property type="evidence" value="ECO:0007669"/>
    <property type="project" value="InterPro"/>
</dbReference>
<organism evidence="2 3">
    <name type="scientific">Arcticibacter pallidicorallinus</name>
    <dbReference type="NCBI Taxonomy" id="1259464"/>
    <lineage>
        <taxon>Bacteria</taxon>
        <taxon>Pseudomonadati</taxon>
        <taxon>Bacteroidota</taxon>
        <taxon>Sphingobacteriia</taxon>
        <taxon>Sphingobacteriales</taxon>
        <taxon>Sphingobacteriaceae</taxon>
        <taxon>Arcticibacter</taxon>
    </lineage>
</organism>
<dbReference type="Pfam" id="PF03203">
    <property type="entry name" value="MerC"/>
    <property type="match status" value="1"/>
</dbReference>
<keyword evidence="3" id="KW-1185">Reference proteome</keyword>
<proteinExistence type="predicted"/>
<evidence type="ECO:0000256" key="1">
    <source>
        <dbReference type="SAM" id="Phobius"/>
    </source>
</evidence>
<gene>
    <name evidence="2" type="ORF">B0I27_11125</name>
</gene>
<keyword evidence="1" id="KW-0472">Membrane</keyword>
<dbReference type="OrthoDB" id="5966279at2"/>
<evidence type="ECO:0000313" key="3">
    <source>
        <dbReference type="Proteomes" id="UP000238034"/>
    </source>
</evidence>
<dbReference type="RefSeq" id="WP_106294818.1">
    <property type="nucleotide sequence ID" value="NZ_PVTH01000011.1"/>
</dbReference>
<accession>A0A2T0TUY2</accession>